<organism evidence="1 2">
    <name type="scientific">Paenibacillus shirakamiensis</name>
    <dbReference type="NCBI Taxonomy" id="1265935"/>
    <lineage>
        <taxon>Bacteria</taxon>
        <taxon>Bacillati</taxon>
        <taxon>Bacillota</taxon>
        <taxon>Bacilli</taxon>
        <taxon>Bacillales</taxon>
        <taxon>Paenibacillaceae</taxon>
        <taxon>Paenibacillus</taxon>
    </lineage>
</organism>
<reference evidence="1 2" key="1">
    <citation type="submission" date="2021-03" db="EMBL/GenBank/DDBJ databases">
        <title>Genomic Encyclopedia of Type Strains, Phase IV (KMG-IV): sequencing the most valuable type-strain genomes for metagenomic binning, comparative biology and taxonomic classification.</title>
        <authorList>
            <person name="Goeker M."/>
        </authorList>
    </citation>
    <scope>NUCLEOTIDE SEQUENCE [LARGE SCALE GENOMIC DNA]</scope>
    <source>
        <strain evidence="1 2">DSM 26806</strain>
    </source>
</reference>
<proteinExistence type="predicted"/>
<sequence>MWFTKIGNLLKHHRVKEMALEEASERVTISINRYRAMSKDIQSEIKRNHFAKHLVYQKQIEHEVSDD</sequence>
<evidence type="ECO:0000313" key="1">
    <source>
        <dbReference type="EMBL" id="MBP1999779.1"/>
    </source>
</evidence>
<dbReference type="RefSeq" id="WP_209859308.1">
    <property type="nucleotide sequence ID" value="NZ_JAGGLD010000001.1"/>
</dbReference>
<comment type="caution">
    <text evidence="1">The sequence shown here is derived from an EMBL/GenBank/DDBJ whole genome shotgun (WGS) entry which is preliminary data.</text>
</comment>
<name>A0ABS4JDH9_9BACL</name>
<keyword evidence="2" id="KW-1185">Reference proteome</keyword>
<evidence type="ECO:0000313" key="2">
    <source>
        <dbReference type="Proteomes" id="UP001519288"/>
    </source>
</evidence>
<gene>
    <name evidence="1" type="ORF">J2Z69_000798</name>
</gene>
<dbReference type="EMBL" id="JAGGLD010000001">
    <property type="protein sequence ID" value="MBP1999779.1"/>
    <property type="molecule type" value="Genomic_DNA"/>
</dbReference>
<accession>A0ABS4JDH9</accession>
<dbReference type="Proteomes" id="UP001519288">
    <property type="component" value="Unassembled WGS sequence"/>
</dbReference>
<protein>
    <submittedName>
        <fullName evidence="1">Uncharacterized protein</fullName>
    </submittedName>
</protein>